<name>A0AAQ3BYP5_EDWPI</name>
<sequence length="335" mass="35966">MKKIKIFFLHFLMLYSLSTQVSDAALREAVVFSPSVPVNVNQLGPYTIDDTASVIADLNIRVNNNVQIYDWSKCTGAGGLETINGYKKWYLAVGNISTQQGLSFLPTRILNSAGGVGNYWWDMGAVPAVWQSQASRCHVPGDTYNFVPPPVSLQIGLTVNRNTAAPGRYVVSLPFGYAYEENKGNPDGLPKGLELLNLLDGIFSTRMGSVPVIIDVISRCNFQTSDIQLSHGQMTPAASEGNVTRPYNLNVSCSSGTSVSVSIVGTNPVSGRTENFTRCGNGGSCEITFNGGRYRETMQISGSTNLAITSTYHPNQGTPIEGAFSGSAVLSILVN</sequence>
<keyword evidence="1" id="KW-0732">Signal</keyword>
<dbReference type="RefSeq" id="WP_129985923.1">
    <property type="nucleotide sequence ID" value="NC_013508.1"/>
</dbReference>
<dbReference type="Proteomes" id="UP001223683">
    <property type="component" value="Chromosome"/>
</dbReference>
<accession>A0AAQ3BYP5</accession>
<reference evidence="2" key="1">
    <citation type="submission" date="2022-10" db="EMBL/GenBank/DDBJ databases">
        <title>Complete genome of Ep21-8.</title>
        <authorList>
            <person name="Kang Y.-R."/>
            <person name="Kim D.-H."/>
        </authorList>
    </citation>
    <scope>NUCLEOTIDE SEQUENCE</scope>
    <source>
        <strain evidence="2">Ep21-8</strain>
    </source>
</reference>
<evidence type="ECO:0008006" key="4">
    <source>
        <dbReference type="Google" id="ProtNLM"/>
    </source>
</evidence>
<dbReference type="GO" id="GO:0007155">
    <property type="term" value="P:cell adhesion"/>
    <property type="evidence" value="ECO:0007669"/>
    <property type="project" value="InterPro"/>
</dbReference>
<dbReference type="GO" id="GO:0009289">
    <property type="term" value="C:pilus"/>
    <property type="evidence" value="ECO:0007669"/>
    <property type="project" value="InterPro"/>
</dbReference>
<gene>
    <name evidence="2" type="ORF">PWJ79_10765</name>
</gene>
<dbReference type="EMBL" id="CP118390">
    <property type="protein sequence ID" value="WDU89941.1"/>
    <property type="molecule type" value="Genomic_DNA"/>
</dbReference>
<proteinExistence type="predicted"/>
<organism evidence="2 3">
    <name type="scientific">Edwardsiella piscicida</name>
    <dbReference type="NCBI Taxonomy" id="1263550"/>
    <lineage>
        <taxon>Bacteria</taxon>
        <taxon>Pseudomonadati</taxon>
        <taxon>Pseudomonadota</taxon>
        <taxon>Gammaproteobacteria</taxon>
        <taxon>Enterobacterales</taxon>
        <taxon>Hafniaceae</taxon>
        <taxon>Edwardsiella</taxon>
    </lineage>
</organism>
<dbReference type="InterPro" id="IPR036937">
    <property type="entry name" value="Adhesion_dom_fimbrial_sf"/>
</dbReference>
<evidence type="ECO:0000256" key="1">
    <source>
        <dbReference type="SAM" id="SignalP"/>
    </source>
</evidence>
<protein>
    <recommendedName>
        <fullName evidence="4">Fimbrial protein</fullName>
    </recommendedName>
</protein>
<dbReference type="AlphaFoldDB" id="A0AAQ3BYP5"/>
<evidence type="ECO:0000313" key="2">
    <source>
        <dbReference type="EMBL" id="WDU89941.1"/>
    </source>
</evidence>
<feature type="chain" id="PRO_5042824291" description="Fimbrial protein" evidence="1">
    <location>
        <begin position="25"/>
        <end position="335"/>
    </location>
</feature>
<evidence type="ECO:0000313" key="3">
    <source>
        <dbReference type="Proteomes" id="UP001223683"/>
    </source>
</evidence>
<dbReference type="Gene3D" id="2.60.40.1090">
    <property type="entry name" value="Fimbrial-type adhesion domain"/>
    <property type="match status" value="1"/>
</dbReference>
<dbReference type="GeneID" id="72529047"/>
<feature type="signal peptide" evidence="1">
    <location>
        <begin position="1"/>
        <end position="24"/>
    </location>
</feature>